<dbReference type="EMBL" id="BSVA01000001">
    <property type="protein sequence ID" value="GMA91272.1"/>
    <property type="molecule type" value="Genomic_DNA"/>
</dbReference>
<evidence type="ECO:0000256" key="1">
    <source>
        <dbReference type="SAM" id="MobiDB-lite"/>
    </source>
</evidence>
<gene>
    <name evidence="2" type="ORF">GCM10025869_18010</name>
</gene>
<dbReference type="Proteomes" id="UP001157069">
    <property type="component" value="Unassembled WGS sequence"/>
</dbReference>
<name>A0ABQ6JSJ2_9MICO</name>
<proteinExistence type="predicted"/>
<evidence type="ECO:0000313" key="3">
    <source>
        <dbReference type="Proteomes" id="UP001157069"/>
    </source>
</evidence>
<feature type="region of interest" description="Disordered" evidence="1">
    <location>
        <begin position="33"/>
        <end position="85"/>
    </location>
</feature>
<sequence>MVDPRSEMRKKRSKADVGCFDVVVFTKAPEIEAGERQCSGPESRAAQPALSADDRVLRRDGSRAYSVGLLGHPSGRTSSHHEEAS</sequence>
<keyword evidence="3" id="KW-1185">Reference proteome</keyword>
<accession>A0ABQ6JSJ2</accession>
<comment type="caution">
    <text evidence="2">The sequence shown here is derived from an EMBL/GenBank/DDBJ whole genome shotgun (WGS) entry which is preliminary data.</text>
</comment>
<feature type="compositionally biased region" description="Basic and acidic residues" evidence="1">
    <location>
        <begin position="52"/>
        <end position="62"/>
    </location>
</feature>
<reference evidence="3" key="1">
    <citation type="journal article" date="2019" name="Int. J. Syst. Evol. Microbiol.">
        <title>The Global Catalogue of Microorganisms (GCM) 10K type strain sequencing project: providing services to taxonomists for standard genome sequencing and annotation.</title>
        <authorList>
            <consortium name="The Broad Institute Genomics Platform"/>
            <consortium name="The Broad Institute Genome Sequencing Center for Infectious Disease"/>
            <person name="Wu L."/>
            <person name="Ma J."/>
        </authorList>
    </citation>
    <scope>NUCLEOTIDE SEQUENCE [LARGE SCALE GENOMIC DNA]</scope>
    <source>
        <strain evidence="3">NBRC 108755</strain>
    </source>
</reference>
<protein>
    <submittedName>
        <fullName evidence="2">Uncharacterized protein</fullName>
    </submittedName>
</protein>
<evidence type="ECO:0000313" key="2">
    <source>
        <dbReference type="EMBL" id="GMA91272.1"/>
    </source>
</evidence>
<organism evidence="2 3">
    <name type="scientific">Homoserinibacter gongjuensis</name>
    <dbReference type="NCBI Taxonomy" id="1162968"/>
    <lineage>
        <taxon>Bacteria</taxon>
        <taxon>Bacillati</taxon>
        <taxon>Actinomycetota</taxon>
        <taxon>Actinomycetes</taxon>
        <taxon>Micrococcales</taxon>
        <taxon>Microbacteriaceae</taxon>
        <taxon>Homoserinibacter</taxon>
    </lineage>
</organism>